<feature type="domain" description="Helix-turn-helix" evidence="1">
    <location>
        <begin position="17"/>
        <end position="67"/>
    </location>
</feature>
<reference evidence="3" key="1">
    <citation type="submission" date="2020-06" db="EMBL/GenBank/DDBJ databases">
        <title>Draft genomic sequence of Geomonas sp. Red330.</title>
        <authorList>
            <person name="Itoh H."/>
            <person name="Zhenxing X."/>
            <person name="Ushijima N."/>
            <person name="Masuda Y."/>
            <person name="Shiratori Y."/>
            <person name="Senoo K."/>
        </authorList>
    </citation>
    <scope>NUCLEOTIDE SEQUENCE [LARGE SCALE GENOMIC DNA]</scope>
    <source>
        <strain evidence="3">Red330</strain>
    </source>
</reference>
<comment type="caution">
    <text evidence="2">The sequence shown here is derived from an EMBL/GenBank/DDBJ whole genome shotgun (WGS) entry which is preliminary data.</text>
</comment>
<evidence type="ECO:0000313" key="2">
    <source>
        <dbReference type="EMBL" id="GFO60943.1"/>
    </source>
</evidence>
<organism evidence="2 3">
    <name type="scientific">Geomonas silvestris</name>
    <dbReference type="NCBI Taxonomy" id="2740184"/>
    <lineage>
        <taxon>Bacteria</taxon>
        <taxon>Pseudomonadati</taxon>
        <taxon>Thermodesulfobacteriota</taxon>
        <taxon>Desulfuromonadia</taxon>
        <taxon>Geobacterales</taxon>
        <taxon>Geobacteraceae</taxon>
        <taxon>Geomonas</taxon>
    </lineage>
</organism>
<proteinExistence type="predicted"/>
<dbReference type="InterPro" id="IPR009061">
    <property type="entry name" value="DNA-bd_dom_put_sf"/>
</dbReference>
<protein>
    <recommendedName>
        <fullName evidence="1">Helix-turn-helix domain-containing protein</fullName>
    </recommendedName>
</protein>
<dbReference type="Pfam" id="PF12728">
    <property type="entry name" value="HTH_17"/>
    <property type="match status" value="1"/>
</dbReference>
<dbReference type="Proteomes" id="UP000556026">
    <property type="component" value="Unassembled WGS sequence"/>
</dbReference>
<name>A0A6V8MMJ1_9BACT</name>
<gene>
    <name evidence="2" type="ORF">GMST_32680</name>
</gene>
<evidence type="ECO:0000259" key="1">
    <source>
        <dbReference type="Pfam" id="PF12728"/>
    </source>
</evidence>
<sequence>MTDQPQRSKLSYSQSELLTTEQVAALLQMRVSTIQQWRWRGIGPSYARLGRTIRYRRSDVEAYIARRMANGTED</sequence>
<dbReference type="SUPFAM" id="SSF46955">
    <property type="entry name" value="Putative DNA-binding domain"/>
    <property type="match status" value="1"/>
</dbReference>
<accession>A0A6V8MMJ1</accession>
<dbReference type="EMBL" id="BLXX01000011">
    <property type="protein sequence ID" value="GFO60943.1"/>
    <property type="molecule type" value="Genomic_DNA"/>
</dbReference>
<keyword evidence="3" id="KW-1185">Reference proteome</keyword>
<dbReference type="AlphaFoldDB" id="A0A6V8MMJ1"/>
<evidence type="ECO:0000313" key="3">
    <source>
        <dbReference type="Proteomes" id="UP000556026"/>
    </source>
</evidence>
<dbReference type="InterPro" id="IPR041657">
    <property type="entry name" value="HTH_17"/>
</dbReference>